<dbReference type="Pfam" id="PF12099">
    <property type="entry name" value="DUF3575"/>
    <property type="match status" value="1"/>
</dbReference>
<proteinExistence type="predicted"/>
<dbReference type="InterPro" id="IPR011250">
    <property type="entry name" value="OMP/PagP_B-barrel"/>
</dbReference>
<dbReference type="InterPro" id="IPR021958">
    <property type="entry name" value="DUF3575"/>
</dbReference>
<organism evidence="1 2">
    <name type="scientific">Namhaeicola litoreus</name>
    <dbReference type="NCBI Taxonomy" id="1052145"/>
    <lineage>
        <taxon>Bacteria</taxon>
        <taxon>Pseudomonadati</taxon>
        <taxon>Bacteroidota</taxon>
        <taxon>Flavobacteriia</taxon>
        <taxon>Flavobacteriales</taxon>
        <taxon>Flavobacteriaceae</taxon>
        <taxon>Namhaeicola</taxon>
    </lineage>
</organism>
<sequence>MKANQSTTLLFTLLTLPIFAQENIIKLGFLGSGGTLSGLQFERSITKQISFLGEIGYAEVIDILGVESNKGFGLYGEGRYYFSKNKDLMEGWHSGIYLYYLNTKGDDSSYSDYHVNAFSVGLNGGYQFIFSSHISLDLLAGGGIRFASGTFDSDTDFYPLLGLSLGYNF</sequence>
<gene>
    <name evidence="1" type="ORF">ACFQ39_00170</name>
</gene>
<keyword evidence="2" id="KW-1185">Reference proteome</keyword>
<reference evidence="2" key="1">
    <citation type="journal article" date="2019" name="Int. J. Syst. Evol. Microbiol.">
        <title>The Global Catalogue of Microorganisms (GCM) 10K type strain sequencing project: providing services to taxonomists for standard genome sequencing and annotation.</title>
        <authorList>
            <consortium name="The Broad Institute Genomics Platform"/>
            <consortium name="The Broad Institute Genome Sequencing Center for Infectious Disease"/>
            <person name="Wu L."/>
            <person name="Ma J."/>
        </authorList>
    </citation>
    <scope>NUCLEOTIDE SEQUENCE [LARGE SCALE GENOMIC DNA]</scope>
    <source>
        <strain evidence="2">CCUG 61485</strain>
    </source>
</reference>
<dbReference type="EMBL" id="JBHTMY010000001">
    <property type="protein sequence ID" value="MFD1314015.1"/>
    <property type="molecule type" value="Genomic_DNA"/>
</dbReference>
<dbReference type="SUPFAM" id="SSF56925">
    <property type="entry name" value="OMPA-like"/>
    <property type="match status" value="1"/>
</dbReference>
<dbReference type="Proteomes" id="UP001597201">
    <property type="component" value="Unassembled WGS sequence"/>
</dbReference>
<comment type="caution">
    <text evidence="1">The sequence shown here is derived from an EMBL/GenBank/DDBJ whole genome shotgun (WGS) entry which is preliminary data.</text>
</comment>
<accession>A0ABW3XXU7</accession>
<evidence type="ECO:0000313" key="1">
    <source>
        <dbReference type="EMBL" id="MFD1314015.1"/>
    </source>
</evidence>
<evidence type="ECO:0000313" key="2">
    <source>
        <dbReference type="Proteomes" id="UP001597201"/>
    </source>
</evidence>
<name>A0ABW3XXU7_9FLAO</name>
<dbReference type="RefSeq" id="WP_377175218.1">
    <property type="nucleotide sequence ID" value="NZ_JBHTMY010000001.1"/>
</dbReference>
<protein>
    <submittedName>
        <fullName evidence="1">DUF3575 domain-containing protein</fullName>
    </submittedName>
</protein>